<reference evidence="1" key="2">
    <citation type="submission" date="2025-03" db="EMBL/GenBank/DDBJ databases">
        <authorList>
            <consortium name="ELIXIR-Norway"/>
            <consortium name="Elixir Norway"/>
        </authorList>
    </citation>
    <scope>NUCLEOTIDE SEQUENCE</scope>
</reference>
<evidence type="ECO:0000313" key="1">
    <source>
        <dbReference type="EMBL" id="CAN0209965.1"/>
    </source>
</evidence>
<reference evidence="1" key="1">
    <citation type="submission" date="2023-05" db="EMBL/GenBank/DDBJ databases">
        <authorList>
            <consortium name="ELIXIR-Norway"/>
        </authorList>
    </citation>
    <scope>NUCLEOTIDE SEQUENCE</scope>
</reference>
<protein>
    <submittedName>
        <fullName evidence="1">Uncharacterized protein</fullName>
    </submittedName>
</protein>
<dbReference type="Proteomes" id="UP001162501">
    <property type="component" value="Chromosome 23"/>
</dbReference>
<dbReference type="EMBL" id="OX596107">
    <property type="protein sequence ID" value="CAN0209965.1"/>
    <property type="molecule type" value="Genomic_DNA"/>
</dbReference>
<sequence length="94" mass="10531">MERILNRTCVTKPPEQGAQGSERSRVECHNRKDAGTQKLREGDLVNMDPEDGVMLPPAKEPQTVGVQGKTLPLKLQRDPGPRDTLTKDFWPPEL</sequence>
<gene>
    <name evidence="1" type="ORF">MRATA1EN22A_LOCUS13706</name>
</gene>
<evidence type="ECO:0000313" key="2">
    <source>
        <dbReference type="Proteomes" id="UP001162501"/>
    </source>
</evidence>
<accession>A0AC59Z4P2</accession>
<organism evidence="1 2">
    <name type="scientific">Rangifer tarandus platyrhynchus</name>
    <name type="common">Svalbard reindeer</name>
    <dbReference type="NCBI Taxonomy" id="3082113"/>
    <lineage>
        <taxon>Eukaryota</taxon>
        <taxon>Metazoa</taxon>
        <taxon>Chordata</taxon>
        <taxon>Craniata</taxon>
        <taxon>Vertebrata</taxon>
        <taxon>Euteleostomi</taxon>
        <taxon>Mammalia</taxon>
        <taxon>Eutheria</taxon>
        <taxon>Laurasiatheria</taxon>
        <taxon>Artiodactyla</taxon>
        <taxon>Ruminantia</taxon>
        <taxon>Pecora</taxon>
        <taxon>Cervidae</taxon>
        <taxon>Odocoileinae</taxon>
        <taxon>Rangifer</taxon>
    </lineage>
</organism>
<proteinExistence type="predicted"/>
<name>A0AC59Z4P2_RANTA</name>